<evidence type="ECO:0000256" key="6">
    <source>
        <dbReference type="ARBA" id="ARBA00022801"/>
    </source>
</evidence>
<keyword evidence="5 10" id="KW-0732">Signal</keyword>
<keyword evidence="7" id="KW-0472">Membrane</keyword>
<dbReference type="EMBL" id="CAOQHR010000002">
    <property type="protein sequence ID" value="CAI6308881.1"/>
    <property type="molecule type" value="Genomic_DNA"/>
</dbReference>
<comment type="similarity">
    <text evidence="3">Belongs to the glycosyl hydrolase 76 family.</text>
</comment>
<dbReference type="InterPro" id="IPR014480">
    <property type="entry name" value="Mannan-1_6-alpha_mannosidase"/>
</dbReference>
<keyword evidence="9" id="KW-0326">Glycosidase</keyword>
<dbReference type="AlphaFoldDB" id="A0A9W4U6U1"/>
<evidence type="ECO:0000256" key="3">
    <source>
        <dbReference type="ARBA" id="ARBA00009699"/>
    </source>
</evidence>
<evidence type="ECO:0000256" key="4">
    <source>
        <dbReference type="ARBA" id="ARBA00012350"/>
    </source>
</evidence>
<keyword evidence="8" id="KW-0325">Glycoprotein</keyword>
<dbReference type="Proteomes" id="UP001152607">
    <property type="component" value="Unassembled WGS sequence"/>
</dbReference>
<evidence type="ECO:0000256" key="9">
    <source>
        <dbReference type="ARBA" id="ARBA00023295"/>
    </source>
</evidence>
<gene>
    <name evidence="11" type="ORF">PDIGIT_LOCUS3135</name>
</gene>
<evidence type="ECO:0000256" key="5">
    <source>
        <dbReference type="ARBA" id="ARBA00022729"/>
    </source>
</evidence>
<dbReference type="OrthoDB" id="4187847at2759"/>
<evidence type="ECO:0000256" key="1">
    <source>
        <dbReference type="ARBA" id="ARBA00001452"/>
    </source>
</evidence>
<organism evidence="11 12">
    <name type="scientific">Periconia digitata</name>
    <dbReference type="NCBI Taxonomy" id="1303443"/>
    <lineage>
        <taxon>Eukaryota</taxon>
        <taxon>Fungi</taxon>
        <taxon>Dikarya</taxon>
        <taxon>Ascomycota</taxon>
        <taxon>Pezizomycotina</taxon>
        <taxon>Dothideomycetes</taxon>
        <taxon>Pleosporomycetidae</taxon>
        <taxon>Pleosporales</taxon>
        <taxon>Massarineae</taxon>
        <taxon>Periconiaceae</taxon>
        <taxon>Periconia</taxon>
    </lineage>
</organism>
<dbReference type="GO" id="GO:0009272">
    <property type="term" value="P:fungal-type cell wall biogenesis"/>
    <property type="evidence" value="ECO:0007669"/>
    <property type="project" value="TreeGrafter"/>
</dbReference>
<evidence type="ECO:0000256" key="10">
    <source>
        <dbReference type="SAM" id="SignalP"/>
    </source>
</evidence>
<dbReference type="InterPro" id="IPR005198">
    <property type="entry name" value="Glyco_hydro_76"/>
</dbReference>
<dbReference type="PANTHER" id="PTHR12145">
    <property type="entry name" value="MANNAN ENDO-1,6-ALPHA-MANNOSIDASE DCW1"/>
    <property type="match status" value="1"/>
</dbReference>
<comment type="caution">
    <text evidence="11">The sequence shown here is derived from an EMBL/GenBank/DDBJ whole genome shotgun (WGS) entry which is preliminary data.</text>
</comment>
<dbReference type="EC" id="3.2.1.101" evidence="4"/>
<feature type="chain" id="PRO_5040861886" description="mannan endo-1,6-alpha-mannosidase" evidence="10">
    <location>
        <begin position="22"/>
        <end position="570"/>
    </location>
</feature>
<evidence type="ECO:0000256" key="8">
    <source>
        <dbReference type="ARBA" id="ARBA00023180"/>
    </source>
</evidence>
<sequence>MCALLYIHMQVLRLRVSIVLCCLHATTRFPFASLKPVNDACVNTAYTRVCGFTGQLHFPSPPPTICRLFLSFPKATRPVILSIHPPRCPYSHSFPPSYIYAAMRFITLPQALGVLTLLAPCLIPSTSAIELDPTQPDQVRAAAKDVAQVLMSMYANPQTGAILSGIPGLLTYPPYYWWEAGAMFGQLIDYWYYTGDSQWNDMVRAGIVHQIGEDRNFMPANQSKDEGNDDQLFWAFTVMSAAEYNFPSPPDNVPGWLALAQSIFNQLNTRWDMKTCGGGTRWQIYQWLPGYDYKNLASNGGFFQLSARLALYTGNDTYAQKANEIYDWLANVSPLIEDDYKINDGSDVKKNCTEADHSQWTYNYGIMIGGAAYMYNYTKGDPIWKERLQGFLNQSEYFFPQTYNNIMVEPCELTQQCNIDQVSFKAYLSRWMAVAVQLAPFTASQIIPHLQRSGKAAAQTCVASDGVPAPYTCGNRWYWNGSDENTGVGQQLAALSIISSNLVTIAEPPKNVATGGDSKGDPGLGTAGSDAYPALEFSEITTGDQVGASIITALAITFMISGGYWMTHGD</sequence>
<evidence type="ECO:0000256" key="2">
    <source>
        <dbReference type="ARBA" id="ARBA00004308"/>
    </source>
</evidence>
<dbReference type="FunFam" id="1.50.10.20:FF:000006">
    <property type="entry name" value="Mannan endo-1,6-alpha-mannosidase"/>
    <property type="match status" value="1"/>
</dbReference>
<protein>
    <recommendedName>
        <fullName evidence="4">mannan endo-1,6-alpha-mannosidase</fullName>
        <ecNumber evidence="4">3.2.1.101</ecNumber>
    </recommendedName>
</protein>
<dbReference type="GO" id="GO:0012505">
    <property type="term" value="C:endomembrane system"/>
    <property type="evidence" value="ECO:0007669"/>
    <property type="project" value="UniProtKB-SubCell"/>
</dbReference>
<evidence type="ECO:0000313" key="12">
    <source>
        <dbReference type="Proteomes" id="UP001152607"/>
    </source>
</evidence>
<dbReference type="InterPro" id="IPR008928">
    <property type="entry name" value="6-hairpin_glycosidase_sf"/>
</dbReference>
<dbReference type="SUPFAM" id="SSF48208">
    <property type="entry name" value="Six-hairpin glycosidases"/>
    <property type="match status" value="1"/>
</dbReference>
<keyword evidence="12" id="KW-1185">Reference proteome</keyword>
<accession>A0A9W4U6U1</accession>
<feature type="signal peptide" evidence="10">
    <location>
        <begin position="1"/>
        <end position="21"/>
    </location>
</feature>
<dbReference type="Pfam" id="PF03663">
    <property type="entry name" value="Glyco_hydro_76"/>
    <property type="match status" value="1"/>
</dbReference>
<comment type="catalytic activity">
    <reaction evidence="1">
        <text>Random hydrolysis of (1-&gt;6)-alpha-D-mannosidic linkages in unbranched (1-&gt;6)-mannans.</text>
        <dbReference type="EC" id="3.2.1.101"/>
    </reaction>
</comment>
<evidence type="ECO:0000256" key="7">
    <source>
        <dbReference type="ARBA" id="ARBA00023136"/>
    </source>
</evidence>
<dbReference type="GO" id="GO:0008496">
    <property type="term" value="F:mannan endo-1,6-alpha-mannosidase activity"/>
    <property type="evidence" value="ECO:0007669"/>
    <property type="project" value="UniProtKB-EC"/>
</dbReference>
<comment type="subcellular location">
    <subcellularLocation>
        <location evidence="2">Endomembrane system</location>
    </subcellularLocation>
</comment>
<name>A0A9W4U6U1_9PLEO</name>
<evidence type="ECO:0000313" key="11">
    <source>
        <dbReference type="EMBL" id="CAI6308881.1"/>
    </source>
</evidence>
<proteinExistence type="inferred from homology"/>
<reference evidence="11" key="1">
    <citation type="submission" date="2023-01" db="EMBL/GenBank/DDBJ databases">
        <authorList>
            <person name="Van Ghelder C."/>
            <person name="Rancurel C."/>
        </authorList>
    </citation>
    <scope>NUCLEOTIDE SEQUENCE</scope>
    <source>
        <strain evidence="11">CNCM I-4278</strain>
    </source>
</reference>
<dbReference type="Gene3D" id="1.50.10.20">
    <property type="match status" value="1"/>
</dbReference>
<keyword evidence="6" id="KW-0378">Hydrolase</keyword>
<dbReference type="GO" id="GO:0016052">
    <property type="term" value="P:carbohydrate catabolic process"/>
    <property type="evidence" value="ECO:0007669"/>
    <property type="project" value="InterPro"/>
</dbReference>
<dbReference type="PANTHER" id="PTHR12145:SF36">
    <property type="entry name" value="MANNAN ENDO-1,6-ALPHA-MANNOSIDASE DCW1"/>
    <property type="match status" value="1"/>
</dbReference>